<keyword evidence="5" id="KW-0067">ATP-binding</keyword>
<evidence type="ECO:0000313" key="11">
    <source>
        <dbReference type="Proteomes" id="UP000694388"/>
    </source>
</evidence>
<evidence type="ECO:0000256" key="3">
    <source>
        <dbReference type="ARBA" id="ARBA00022598"/>
    </source>
</evidence>
<evidence type="ECO:0000256" key="1">
    <source>
        <dbReference type="ARBA" id="ARBA00013169"/>
    </source>
</evidence>
<dbReference type="InterPro" id="IPR002300">
    <property type="entry name" value="aa-tRNA-synth_Ia"/>
</dbReference>
<protein>
    <recommendedName>
        <fullName evidence="1">valine--tRNA ligase</fullName>
        <ecNumber evidence="1">6.1.1.9</ecNumber>
    </recommendedName>
    <alternativeName>
        <fullName evidence="8">Valyl-tRNA synthetase</fullName>
    </alternativeName>
</protein>
<sequence length="406" mass="46203">MNELGRRGLLRGVQDHSMSLPICRSTSWLFTFCSQSCLFMGGGPPLHLLTLFCIHLYVDDHFGLLFPCVCSRTGDVLEPLLKAQWFVRCRDMADRALQALEDGDLQLVPQTHESKLRSWLSEISDWCLSRQIWWGHRIPAYQLIPLQHSPCNKVGDLWVCARNEQEARKKACEKFGLKDEDFTLQQDEDVLDTWFSSALFPFAALGWPRQTKDLEAFYPNTMIETGHDLIFFWVARMAMLGQQLTGKLPFHTVLFHPMVRGAHGKKMSKSLGNAIDPLDVISGISCQDMQSKLLEGNLTESELCISHELQKKQFPNGIPECGTDALRFAFCSLHLKGEDVIFDVATVLNFRHFCNKIWNALKFTLAALGNDFEPQPLQSVRCLTDMQKKTNVTPRVTSIVPKCEHE</sequence>
<dbReference type="GO" id="GO:0006438">
    <property type="term" value="P:valyl-tRNA aminoacylation"/>
    <property type="evidence" value="ECO:0007669"/>
    <property type="project" value="InterPro"/>
</dbReference>
<evidence type="ECO:0000256" key="4">
    <source>
        <dbReference type="ARBA" id="ARBA00022741"/>
    </source>
</evidence>
<dbReference type="Gene3D" id="3.40.50.620">
    <property type="entry name" value="HUPs"/>
    <property type="match status" value="1"/>
</dbReference>
<dbReference type="PRINTS" id="PR00986">
    <property type="entry name" value="TRNASYNTHVAL"/>
</dbReference>
<evidence type="ECO:0000256" key="2">
    <source>
        <dbReference type="ARBA" id="ARBA00022490"/>
    </source>
</evidence>
<dbReference type="GO" id="GO:0005829">
    <property type="term" value="C:cytosol"/>
    <property type="evidence" value="ECO:0007669"/>
    <property type="project" value="TreeGrafter"/>
</dbReference>
<dbReference type="PANTHER" id="PTHR11946:SF71">
    <property type="entry name" value="VALINE--TRNA LIGASE, MITOCHONDRIAL"/>
    <property type="match status" value="1"/>
</dbReference>
<dbReference type="FunFam" id="3.40.50.620:FF:000078">
    <property type="entry name" value="Valine--tRNA ligase, mitochondrial"/>
    <property type="match status" value="1"/>
</dbReference>
<keyword evidence="11" id="KW-1185">Reference proteome</keyword>
<name>A0A8C4QJT2_EPTBU</name>
<proteinExistence type="predicted"/>
<feature type="domain" description="Aminoacyl-tRNA synthetase class Ia" evidence="9">
    <location>
        <begin position="75"/>
        <end position="334"/>
    </location>
</feature>
<evidence type="ECO:0000259" key="9">
    <source>
        <dbReference type="Pfam" id="PF00133"/>
    </source>
</evidence>
<dbReference type="PANTHER" id="PTHR11946">
    <property type="entry name" value="VALYL-TRNA SYNTHETASES"/>
    <property type="match status" value="1"/>
</dbReference>
<evidence type="ECO:0000256" key="8">
    <source>
        <dbReference type="ARBA" id="ARBA00029936"/>
    </source>
</evidence>
<reference evidence="10" key="1">
    <citation type="submission" date="2025-08" db="UniProtKB">
        <authorList>
            <consortium name="Ensembl"/>
        </authorList>
    </citation>
    <scope>IDENTIFICATION</scope>
</reference>
<evidence type="ECO:0000313" key="10">
    <source>
        <dbReference type="Ensembl" id="ENSEBUP00000016573.1"/>
    </source>
</evidence>
<accession>A0A8C4QJT2</accession>
<keyword evidence="4" id="KW-0547">Nucleotide-binding</keyword>
<dbReference type="AlphaFoldDB" id="A0A8C4QJT2"/>
<dbReference type="InterPro" id="IPR014729">
    <property type="entry name" value="Rossmann-like_a/b/a_fold"/>
</dbReference>
<dbReference type="Proteomes" id="UP000694388">
    <property type="component" value="Unplaced"/>
</dbReference>
<dbReference type="Pfam" id="PF00133">
    <property type="entry name" value="tRNA-synt_1"/>
    <property type="match status" value="1"/>
</dbReference>
<organism evidence="10 11">
    <name type="scientific">Eptatretus burgeri</name>
    <name type="common">Inshore hagfish</name>
    <dbReference type="NCBI Taxonomy" id="7764"/>
    <lineage>
        <taxon>Eukaryota</taxon>
        <taxon>Metazoa</taxon>
        <taxon>Chordata</taxon>
        <taxon>Craniata</taxon>
        <taxon>Vertebrata</taxon>
        <taxon>Cyclostomata</taxon>
        <taxon>Myxini</taxon>
        <taxon>Myxiniformes</taxon>
        <taxon>Myxinidae</taxon>
        <taxon>Eptatretinae</taxon>
        <taxon>Eptatretus</taxon>
    </lineage>
</organism>
<dbReference type="GeneTree" id="ENSGT00940000159890"/>
<dbReference type="GO" id="GO:0005524">
    <property type="term" value="F:ATP binding"/>
    <property type="evidence" value="ECO:0007669"/>
    <property type="project" value="UniProtKB-KW"/>
</dbReference>
<keyword evidence="2" id="KW-0963">Cytoplasm</keyword>
<dbReference type="Gene3D" id="1.10.730.10">
    <property type="entry name" value="Isoleucyl-tRNA Synthetase, Domain 1"/>
    <property type="match status" value="1"/>
</dbReference>
<dbReference type="InterPro" id="IPR002303">
    <property type="entry name" value="Valyl-tRNA_ligase"/>
</dbReference>
<keyword evidence="6" id="KW-0648">Protein biosynthesis</keyword>
<evidence type="ECO:0000256" key="5">
    <source>
        <dbReference type="ARBA" id="ARBA00022840"/>
    </source>
</evidence>
<dbReference type="Ensembl" id="ENSEBUT00000017149.1">
    <property type="protein sequence ID" value="ENSEBUP00000016573.1"/>
    <property type="gene ID" value="ENSEBUG00000010396.1"/>
</dbReference>
<dbReference type="EC" id="6.1.1.9" evidence="1"/>
<keyword evidence="7" id="KW-0030">Aminoacyl-tRNA synthetase</keyword>
<dbReference type="GO" id="GO:0004832">
    <property type="term" value="F:valine-tRNA ligase activity"/>
    <property type="evidence" value="ECO:0007669"/>
    <property type="project" value="UniProtKB-EC"/>
</dbReference>
<evidence type="ECO:0000256" key="7">
    <source>
        <dbReference type="ARBA" id="ARBA00023146"/>
    </source>
</evidence>
<keyword evidence="3" id="KW-0436">Ligase</keyword>
<dbReference type="SUPFAM" id="SSF52374">
    <property type="entry name" value="Nucleotidylyl transferase"/>
    <property type="match status" value="1"/>
</dbReference>
<evidence type="ECO:0000256" key="6">
    <source>
        <dbReference type="ARBA" id="ARBA00022917"/>
    </source>
</evidence>
<reference evidence="10" key="2">
    <citation type="submission" date="2025-09" db="UniProtKB">
        <authorList>
            <consortium name="Ensembl"/>
        </authorList>
    </citation>
    <scope>IDENTIFICATION</scope>
</reference>